<gene>
    <name evidence="2" type="ORF">SEPCBS119000_001700</name>
</gene>
<keyword evidence="3" id="KW-1185">Reference proteome</keyword>
<dbReference type="Proteomes" id="UP001642502">
    <property type="component" value="Unassembled WGS sequence"/>
</dbReference>
<protein>
    <submittedName>
        <fullName evidence="2">Uncharacterized protein</fullName>
    </submittedName>
</protein>
<reference evidence="2 3" key="1">
    <citation type="submission" date="2024-01" db="EMBL/GenBank/DDBJ databases">
        <authorList>
            <person name="Allen C."/>
            <person name="Tagirdzhanova G."/>
        </authorList>
    </citation>
    <scope>NUCLEOTIDE SEQUENCE [LARGE SCALE GENOMIC DNA]</scope>
    <source>
        <strain evidence="2 3">CBS 119000</strain>
    </source>
</reference>
<evidence type="ECO:0000313" key="2">
    <source>
        <dbReference type="EMBL" id="CAK7265799.1"/>
    </source>
</evidence>
<sequence length="391" mass="42976">MSPEIPKLTDPDAYNSWRAGVKDYIRSRKKKGLAFLLEPGITTEDAEEAYIKKGLEPLLAKNVVTASPASPAGDDGRSVRRSSTVPSASPAGNGGRSLRSSSIVPSASVPIPTSISPSNDAPTRTIDLVRMRRDLENVFEEEMEKMRSLLVQSVDHQFLLDLSDRSDAKKMLDEIHELFKPDPGEEQARLGTSYRAMMREASIKGMHGWIGVELAEKMRDLANGHQNAEWLKFVAILLKTEAQQSYAPATTKDVRQMVKRIRAAAAGQTTTAAGKGKRNTAFATTFDIAEDKFDAVEPSSRPETLSMAGAAAVRQLTAGTVITAVGRQTEEELRRAMLVEVCFFLFRSQSTEARQNTADAIKAFVERKPALKKRYEAVKADKGINDYVARD</sequence>
<evidence type="ECO:0000313" key="3">
    <source>
        <dbReference type="Proteomes" id="UP001642502"/>
    </source>
</evidence>
<comment type="caution">
    <text evidence="2">The sequence shown here is derived from an EMBL/GenBank/DDBJ whole genome shotgun (WGS) entry which is preliminary data.</text>
</comment>
<feature type="region of interest" description="Disordered" evidence="1">
    <location>
        <begin position="66"/>
        <end position="122"/>
    </location>
</feature>
<feature type="compositionally biased region" description="Low complexity" evidence="1">
    <location>
        <begin position="100"/>
        <end position="118"/>
    </location>
</feature>
<name>A0ABP0DDC9_9PEZI</name>
<accession>A0ABP0DDC9</accession>
<evidence type="ECO:0000256" key="1">
    <source>
        <dbReference type="SAM" id="MobiDB-lite"/>
    </source>
</evidence>
<proteinExistence type="predicted"/>
<organism evidence="2 3">
    <name type="scientific">Sporothrix epigloea</name>
    <dbReference type="NCBI Taxonomy" id="1892477"/>
    <lineage>
        <taxon>Eukaryota</taxon>
        <taxon>Fungi</taxon>
        <taxon>Dikarya</taxon>
        <taxon>Ascomycota</taxon>
        <taxon>Pezizomycotina</taxon>
        <taxon>Sordariomycetes</taxon>
        <taxon>Sordariomycetidae</taxon>
        <taxon>Ophiostomatales</taxon>
        <taxon>Ophiostomataceae</taxon>
        <taxon>Sporothrix</taxon>
    </lineage>
</organism>
<dbReference type="EMBL" id="CAWUON010000014">
    <property type="protein sequence ID" value="CAK7265799.1"/>
    <property type="molecule type" value="Genomic_DNA"/>
</dbReference>